<dbReference type="InterPro" id="IPR036939">
    <property type="entry name" value="Cu2_ascorb_mOase_N_sf"/>
</dbReference>
<dbReference type="SMART" id="SM00664">
    <property type="entry name" value="DoH"/>
    <property type="match status" value="1"/>
</dbReference>
<dbReference type="InterPro" id="IPR000323">
    <property type="entry name" value="Cu2_ascorb_mOase_N"/>
</dbReference>
<reference evidence="10" key="2">
    <citation type="submission" date="2022-10" db="EMBL/GenBank/DDBJ databases">
        <authorList>
            <consortium name="ENA_rothamsted_submissions"/>
            <consortium name="culmorum"/>
            <person name="King R."/>
        </authorList>
    </citation>
    <scope>NUCLEOTIDE SEQUENCE</scope>
</reference>
<dbReference type="PANTHER" id="PTHR10157:SF23">
    <property type="entry name" value="MOXD1 HOMOLOG 1"/>
    <property type="match status" value="1"/>
</dbReference>
<feature type="chain" id="PRO_5040253847" description="DOMON domain-containing protein" evidence="8">
    <location>
        <begin position="23"/>
        <end position="693"/>
    </location>
</feature>
<keyword evidence="3" id="KW-0560">Oxidoreductase</keyword>
<organism evidence="10 11">
    <name type="scientific">Chironomus riparius</name>
    <dbReference type="NCBI Taxonomy" id="315576"/>
    <lineage>
        <taxon>Eukaryota</taxon>
        <taxon>Metazoa</taxon>
        <taxon>Ecdysozoa</taxon>
        <taxon>Arthropoda</taxon>
        <taxon>Hexapoda</taxon>
        <taxon>Insecta</taxon>
        <taxon>Pterygota</taxon>
        <taxon>Neoptera</taxon>
        <taxon>Endopterygota</taxon>
        <taxon>Diptera</taxon>
        <taxon>Nematocera</taxon>
        <taxon>Chironomoidea</taxon>
        <taxon>Chironomidae</taxon>
        <taxon>Chironominae</taxon>
        <taxon>Chironomus</taxon>
    </lineage>
</organism>
<evidence type="ECO:0000256" key="3">
    <source>
        <dbReference type="ARBA" id="ARBA00023002"/>
    </source>
</evidence>
<evidence type="ECO:0000256" key="6">
    <source>
        <dbReference type="ARBA" id="ARBA00023157"/>
    </source>
</evidence>
<keyword evidence="8" id="KW-0732">Signal</keyword>
<feature type="domain" description="DOMON" evidence="9">
    <location>
        <begin position="49"/>
        <end position="170"/>
    </location>
</feature>
<dbReference type="Gene3D" id="2.60.120.230">
    <property type="match status" value="1"/>
</dbReference>
<dbReference type="EMBL" id="OU895877">
    <property type="protein sequence ID" value="CAG9801485.1"/>
    <property type="molecule type" value="Genomic_DNA"/>
</dbReference>
<dbReference type="AlphaFoldDB" id="A0A9N9WQT5"/>
<comment type="similarity">
    <text evidence="1">Belongs to the copper type II ascorbate-dependent monooxygenase family.</text>
</comment>
<dbReference type="GO" id="GO:0005507">
    <property type="term" value="F:copper ion binding"/>
    <property type="evidence" value="ECO:0007669"/>
    <property type="project" value="InterPro"/>
</dbReference>
<dbReference type="InterPro" id="IPR000945">
    <property type="entry name" value="DBH-like"/>
</dbReference>
<dbReference type="SUPFAM" id="SSF49742">
    <property type="entry name" value="PHM/PNGase F"/>
    <property type="match status" value="2"/>
</dbReference>
<dbReference type="GO" id="GO:0004500">
    <property type="term" value="F:dopamine beta-monooxygenase activity"/>
    <property type="evidence" value="ECO:0007669"/>
    <property type="project" value="InterPro"/>
</dbReference>
<evidence type="ECO:0000256" key="7">
    <source>
        <dbReference type="ARBA" id="ARBA00023180"/>
    </source>
</evidence>
<dbReference type="FunFam" id="2.60.120.230:FF:000001">
    <property type="entry name" value="Monooxygenase, DBH-like 1"/>
    <property type="match status" value="1"/>
</dbReference>
<feature type="signal peptide" evidence="8">
    <location>
        <begin position="1"/>
        <end position="22"/>
    </location>
</feature>
<evidence type="ECO:0000259" key="9">
    <source>
        <dbReference type="PROSITE" id="PS50836"/>
    </source>
</evidence>
<dbReference type="PROSITE" id="PS00084">
    <property type="entry name" value="CU2_MONOOXYGENASE_1"/>
    <property type="match status" value="1"/>
</dbReference>
<dbReference type="OrthoDB" id="10003276at2759"/>
<dbReference type="Pfam" id="PF01082">
    <property type="entry name" value="Cu2_monooxygen"/>
    <property type="match status" value="1"/>
</dbReference>
<dbReference type="InterPro" id="IPR008977">
    <property type="entry name" value="PHM/PNGase_F_dom_sf"/>
</dbReference>
<keyword evidence="4" id="KW-0186">Copper</keyword>
<dbReference type="PANTHER" id="PTHR10157">
    <property type="entry name" value="DOPAMINE BETA HYDROXYLASE RELATED"/>
    <property type="match status" value="1"/>
</dbReference>
<evidence type="ECO:0000256" key="2">
    <source>
        <dbReference type="ARBA" id="ARBA00022723"/>
    </source>
</evidence>
<dbReference type="Pfam" id="PF03351">
    <property type="entry name" value="DOMON"/>
    <property type="match status" value="1"/>
</dbReference>
<dbReference type="InterPro" id="IPR005018">
    <property type="entry name" value="DOMON_domain"/>
</dbReference>
<reference evidence="10" key="1">
    <citation type="submission" date="2022-01" db="EMBL/GenBank/DDBJ databases">
        <authorList>
            <person name="King R."/>
        </authorList>
    </citation>
    <scope>NUCLEOTIDE SEQUENCE</scope>
</reference>
<evidence type="ECO:0000256" key="4">
    <source>
        <dbReference type="ARBA" id="ARBA00023008"/>
    </source>
</evidence>
<proteinExistence type="inferred from homology"/>
<dbReference type="Gene3D" id="2.60.120.310">
    <property type="entry name" value="Copper type II, ascorbate-dependent monooxygenase, N-terminal domain"/>
    <property type="match status" value="1"/>
</dbReference>
<dbReference type="InterPro" id="IPR020611">
    <property type="entry name" value="Cu2_ascorb_mOase_CS-1"/>
</dbReference>
<dbReference type="Pfam" id="PF03712">
    <property type="entry name" value="Cu2_monoox_C"/>
    <property type="match status" value="1"/>
</dbReference>
<dbReference type="GO" id="GO:0005615">
    <property type="term" value="C:extracellular space"/>
    <property type="evidence" value="ECO:0007669"/>
    <property type="project" value="TreeGrafter"/>
</dbReference>
<evidence type="ECO:0000256" key="1">
    <source>
        <dbReference type="ARBA" id="ARBA00010676"/>
    </source>
</evidence>
<keyword evidence="11" id="KW-1185">Reference proteome</keyword>
<evidence type="ECO:0000256" key="5">
    <source>
        <dbReference type="ARBA" id="ARBA00023033"/>
    </source>
</evidence>
<keyword evidence="5" id="KW-0503">Monooxygenase</keyword>
<dbReference type="GO" id="GO:0042421">
    <property type="term" value="P:norepinephrine biosynthetic process"/>
    <property type="evidence" value="ECO:0007669"/>
    <property type="project" value="TreeGrafter"/>
</dbReference>
<dbReference type="InterPro" id="IPR014784">
    <property type="entry name" value="Cu2_ascorb_mOase-like_C"/>
</dbReference>
<keyword evidence="6" id="KW-1015">Disulfide bond</keyword>
<evidence type="ECO:0000313" key="11">
    <source>
        <dbReference type="Proteomes" id="UP001153620"/>
    </source>
</evidence>
<protein>
    <recommendedName>
        <fullName evidence="9">DOMON domain-containing protein</fullName>
    </recommendedName>
</protein>
<dbReference type="GO" id="GO:0006589">
    <property type="term" value="P:octopamine biosynthetic process"/>
    <property type="evidence" value="ECO:0007669"/>
    <property type="project" value="TreeGrafter"/>
</dbReference>
<dbReference type="Proteomes" id="UP001153620">
    <property type="component" value="Chromosome 1"/>
</dbReference>
<dbReference type="GO" id="GO:0042420">
    <property type="term" value="P:dopamine catabolic process"/>
    <property type="evidence" value="ECO:0007669"/>
    <property type="project" value="TreeGrafter"/>
</dbReference>
<dbReference type="GO" id="GO:0030667">
    <property type="term" value="C:secretory granule membrane"/>
    <property type="evidence" value="ECO:0007669"/>
    <property type="project" value="TreeGrafter"/>
</dbReference>
<dbReference type="PROSITE" id="PS50836">
    <property type="entry name" value="DOMON"/>
    <property type="match status" value="1"/>
</dbReference>
<evidence type="ECO:0000256" key="8">
    <source>
        <dbReference type="SAM" id="SignalP"/>
    </source>
</evidence>
<gene>
    <name evidence="10" type="ORF">CHIRRI_LOCUS4411</name>
</gene>
<keyword evidence="7" id="KW-0325">Glycoprotein</keyword>
<name>A0A9N9WQT5_9DIPT</name>
<keyword evidence="2" id="KW-0479">Metal-binding</keyword>
<dbReference type="CDD" id="cd09631">
    <property type="entry name" value="DOMON_DOH"/>
    <property type="match status" value="1"/>
</dbReference>
<accession>A0A9N9WQT5</accession>
<dbReference type="InterPro" id="IPR024548">
    <property type="entry name" value="Cu2_monoox_C"/>
</dbReference>
<evidence type="ECO:0000313" key="10">
    <source>
        <dbReference type="EMBL" id="CAG9801485.1"/>
    </source>
</evidence>
<dbReference type="InterPro" id="IPR045266">
    <property type="entry name" value="DOH_DOMON"/>
</dbReference>
<sequence length="693" mass="79628">MMKLNELVLCILITISNLCVNASDDTTTYKYPEIHHRNWTRSEKLDQNGILNLQWYIRDSEVIFNVILNSRGFVAIGFPYPNTQIKGFDVVLAWVNDKTGKANILDCHGTSSKFEEKVIVRDDTQNYILENEGYQNLTHTILTFKRSFSTCDPRDVPFTADTMKMFWAYGEKDVTQLDRMSFKAKGSRPIYLLNPSSTKPKDTSVFQWDVAMKEVKITQDVGSVYWCKIFEAPKHPKEHIIGFEPILSRDKDTKRQFVHHMTLFECKFSAKHFDPDAISKNSEDLKKWSKSNGIECGSTLYSNGNWDSCVTPVATYSYGGSSHFLPEHVGIPFTESFYMLEIHYVNPNKKNFLDHSGFRVHYVNEMRQFDAGIMINGVSVSDTQFIPPKQPTFRNIGICGPSCTENVFPEEGINIVSVSVHTHVAGRNVKLSHIRAGKEVTRIIDDNHYSHNYQEIRQLENETKVLPGDFMVLECSYNTEGLDKPTLGGYSLHEEMCLSIITYYPKTELVGCYSMVPVKEFFEYFNVRAFHGVTMTDVENIIIYGLDTVQLNRSLLSSDSALSNEIRSSIDEEQEYYQNSILTRLIISDPVEFHDRTFMTHIKQLPWDDQSFTQKFEIVMSTGSYMLFCRTANKSISIPQEIIKYPNFTELKDTKTSSCPHYIYQELLSSSSNSQTLNFTVILYSLIILKILF</sequence>